<gene>
    <name evidence="1" type="ORF">CDAR_12211</name>
</gene>
<reference evidence="1 2" key="1">
    <citation type="submission" date="2021-06" db="EMBL/GenBank/DDBJ databases">
        <title>Caerostris darwini draft genome.</title>
        <authorList>
            <person name="Kono N."/>
            <person name="Arakawa K."/>
        </authorList>
    </citation>
    <scope>NUCLEOTIDE SEQUENCE [LARGE SCALE GENOMIC DNA]</scope>
</reference>
<dbReference type="EMBL" id="BPLQ01012997">
    <property type="protein sequence ID" value="GIY69083.1"/>
    <property type="molecule type" value="Genomic_DNA"/>
</dbReference>
<protein>
    <submittedName>
        <fullName evidence="1">Uncharacterized protein</fullName>
    </submittedName>
</protein>
<comment type="caution">
    <text evidence="1">The sequence shown here is derived from an EMBL/GenBank/DDBJ whole genome shotgun (WGS) entry which is preliminary data.</text>
</comment>
<name>A0AAV4VG59_9ARAC</name>
<proteinExistence type="predicted"/>
<dbReference type="Proteomes" id="UP001054837">
    <property type="component" value="Unassembled WGS sequence"/>
</dbReference>
<sequence>MLCLIAVTYIYSFVNNRFASTVGRNIIAGSRFLKPHTPSESRENLILSLPKNHDVSEKESRLTAWRIAPIRRSLVVSLAVIDFSYA</sequence>
<evidence type="ECO:0000313" key="2">
    <source>
        <dbReference type="Proteomes" id="UP001054837"/>
    </source>
</evidence>
<evidence type="ECO:0000313" key="1">
    <source>
        <dbReference type="EMBL" id="GIY69083.1"/>
    </source>
</evidence>
<accession>A0AAV4VG59</accession>
<keyword evidence="2" id="KW-1185">Reference proteome</keyword>
<dbReference type="AlphaFoldDB" id="A0AAV4VG59"/>
<organism evidence="1 2">
    <name type="scientific">Caerostris darwini</name>
    <dbReference type="NCBI Taxonomy" id="1538125"/>
    <lineage>
        <taxon>Eukaryota</taxon>
        <taxon>Metazoa</taxon>
        <taxon>Ecdysozoa</taxon>
        <taxon>Arthropoda</taxon>
        <taxon>Chelicerata</taxon>
        <taxon>Arachnida</taxon>
        <taxon>Araneae</taxon>
        <taxon>Araneomorphae</taxon>
        <taxon>Entelegynae</taxon>
        <taxon>Araneoidea</taxon>
        <taxon>Araneidae</taxon>
        <taxon>Caerostris</taxon>
    </lineage>
</organism>